<reference evidence="2" key="1">
    <citation type="submission" date="2021-03" db="EMBL/GenBank/DDBJ databases">
        <title>Roseibium sp. CAU 1637 isolated from Incheon.</title>
        <authorList>
            <person name="Kim W."/>
        </authorList>
    </citation>
    <scope>NUCLEOTIDE SEQUENCE</scope>
    <source>
        <strain evidence="2">CAU 1637</strain>
    </source>
</reference>
<organism evidence="2 3">
    <name type="scientific">Roseibium limicola</name>
    <dbReference type="NCBI Taxonomy" id="2816037"/>
    <lineage>
        <taxon>Bacteria</taxon>
        <taxon>Pseudomonadati</taxon>
        <taxon>Pseudomonadota</taxon>
        <taxon>Alphaproteobacteria</taxon>
        <taxon>Hyphomicrobiales</taxon>
        <taxon>Stappiaceae</taxon>
        <taxon>Roseibium</taxon>
    </lineage>
</organism>
<gene>
    <name evidence="2" type="ORF">J0X15_01960</name>
</gene>
<keyword evidence="3" id="KW-1185">Reference proteome</keyword>
<keyword evidence="1" id="KW-0812">Transmembrane</keyword>
<dbReference type="AlphaFoldDB" id="A0A939J3R3"/>
<proteinExistence type="predicted"/>
<feature type="transmembrane region" description="Helical" evidence="1">
    <location>
        <begin position="12"/>
        <end position="31"/>
    </location>
</feature>
<protein>
    <submittedName>
        <fullName evidence="2">Uncharacterized protein</fullName>
    </submittedName>
</protein>
<evidence type="ECO:0000313" key="3">
    <source>
        <dbReference type="Proteomes" id="UP000664779"/>
    </source>
</evidence>
<comment type="caution">
    <text evidence="2">The sequence shown here is derived from an EMBL/GenBank/DDBJ whole genome shotgun (WGS) entry which is preliminary data.</text>
</comment>
<keyword evidence="1" id="KW-0472">Membrane</keyword>
<dbReference type="Proteomes" id="UP000664779">
    <property type="component" value="Unassembled WGS sequence"/>
</dbReference>
<dbReference type="Gene3D" id="1.25.40.10">
    <property type="entry name" value="Tetratricopeptide repeat domain"/>
    <property type="match status" value="1"/>
</dbReference>
<keyword evidence="1" id="KW-1133">Transmembrane helix</keyword>
<dbReference type="RefSeq" id="WP_206937803.1">
    <property type="nucleotide sequence ID" value="NZ_JAFLNF010000001.1"/>
</dbReference>
<evidence type="ECO:0000313" key="2">
    <source>
        <dbReference type="EMBL" id="MBO0343970.1"/>
    </source>
</evidence>
<accession>A0A939J3R3</accession>
<name>A0A939J3R3_9HYPH</name>
<dbReference type="EMBL" id="JAFLNF010000001">
    <property type="protein sequence ID" value="MBO0343970.1"/>
    <property type="molecule type" value="Genomic_DNA"/>
</dbReference>
<sequence>MTDKHTLSRTQWNVLLGLAGLIGIVAAYALIPSQTEKVEMLIADRQYSAAHRALKDMYDQGSRDPTLLANLVKTAKQFGDMDLYETALILLVEGRPKDPTLRDELLEFYKRMDRHAAYFALLEDSLKKIGKPTYFNDLVAYHRLAGRTDIEVEILHDHMNASNVSADNLRRLILLLAKSRRNAEALEAYRRFADQPVTETLSWDVKATVFKLMIIEGSPDTAMAQALGWLETSRDSSLLRAALFNMSDSLLTAGRADLMRNFAEASYRHLPVLSLSTGYALTQFGLGALALQQTQQLIASGYVLNSLEIGSYVSILINQNEIDAAANYLLAQAPESVLQEDWVALLENAIANDRWDISSAIAPNLTDVTLTYFPLIEAQLAYSRLDHDRAREILNAVDLQEQSSEVRRAWFYLSKDILSLPDLIARMQSAGPLSLFPQDVLIAYTKQVEPVDPQEFARVWRHMGGTQDLKASQSPNK</sequence>
<dbReference type="InterPro" id="IPR011990">
    <property type="entry name" value="TPR-like_helical_dom_sf"/>
</dbReference>
<evidence type="ECO:0000256" key="1">
    <source>
        <dbReference type="SAM" id="Phobius"/>
    </source>
</evidence>